<protein>
    <recommendedName>
        <fullName evidence="2">DUF4234 domain-containing protein</fullName>
    </recommendedName>
</protein>
<dbReference type="EMBL" id="FNTY01000001">
    <property type="protein sequence ID" value="SED45070.1"/>
    <property type="molecule type" value="Genomic_DNA"/>
</dbReference>
<evidence type="ECO:0000256" key="1">
    <source>
        <dbReference type="SAM" id="Phobius"/>
    </source>
</evidence>
<feature type="transmembrane region" description="Helical" evidence="1">
    <location>
        <begin position="16"/>
        <end position="34"/>
    </location>
</feature>
<feature type="transmembrane region" description="Helical" evidence="1">
    <location>
        <begin position="54"/>
        <end position="71"/>
    </location>
</feature>
<evidence type="ECO:0000313" key="3">
    <source>
        <dbReference type="EMBL" id="SED45070.1"/>
    </source>
</evidence>
<evidence type="ECO:0000259" key="2">
    <source>
        <dbReference type="Pfam" id="PF14018"/>
    </source>
</evidence>
<name>A0A1H5ATU9_9PSED</name>
<reference evidence="3 4" key="1">
    <citation type="submission" date="2016-10" db="EMBL/GenBank/DDBJ databases">
        <authorList>
            <person name="de Groot N.N."/>
        </authorList>
    </citation>
    <scope>NUCLEOTIDE SEQUENCE [LARGE SCALE GENOMIC DNA]</scope>
    <source>
        <strain evidence="3 4">BS3662</strain>
    </source>
</reference>
<evidence type="ECO:0000313" key="4">
    <source>
        <dbReference type="Proteomes" id="UP000198985"/>
    </source>
</evidence>
<accession>A0A1H5ATU9</accession>
<dbReference type="AlphaFoldDB" id="A0A1H5ATU9"/>
<organism evidence="3 4">
    <name type="scientific">Pseudomonas migulae</name>
    <dbReference type="NCBI Taxonomy" id="78543"/>
    <lineage>
        <taxon>Bacteria</taxon>
        <taxon>Pseudomonadati</taxon>
        <taxon>Pseudomonadota</taxon>
        <taxon>Gammaproteobacteria</taxon>
        <taxon>Pseudomonadales</taxon>
        <taxon>Pseudomonadaceae</taxon>
        <taxon>Pseudomonas</taxon>
    </lineage>
</organism>
<dbReference type="RefSeq" id="WP_084318227.1">
    <property type="nucleotide sequence ID" value="NZ_FNTY01000001.1"/>
</dbReference>
<keyword evidence="1" id="KW-1133">Transmembrane helix</keyword>
<keyword evidence="1" id="KW-0472">Membrane</keyword>
<keyword evidence="1" id="KW-0812">Transmembrane</keyword>
<feature type="transmembrane region" description="Helical" evidence="1">
    <location>
        <begin position="78"/>
        <end position="96"/>
    </location>
</feature>
<sequence length="153" mass="17350">MSTINELKDKINTKTWNLVLLSFATAGIYLILWLYKNNKIISDTTKVRLVDDVYIIWIAVCAGLSGALANLGNVALDFTSIVLSLAGGVLYIVWAFKAKKALTEYALNEHKIDLRMNAFYTFVFSLYYINYCINDLPEEQRKQQILRGQTAQA</sequence>
<feature type="domain" description="DUF4234" evidence="2">
    <location>
        <begin position="15"/>
        <end position="103"/>
    </location>
</feature>
<dbReference type="InterPro" id="IPR025328">
    <property type="entry name" value="DUF4234"/>
</dbReference>
<dbReference type="Pfam" id="PF14018">
    <property type="entry name" value="DUF4234"/>
    <property type="match status" value="1"/>
</dbReference>
<proteinExistence type="predicted"/>
<gene>
    <name evidence="3" type="ORF">SAMN04490194_0417</name>
</gene>
<dbReference type="Proteomes" id="UP000198985">
    <property type="component" value="Unassembled WGS sequence"/>
</dbReference>